<organism evidence="1">
    <name type="scientific">Candidatus Methanophaga sp. ANME-1 ERB7</name>
    <dbReference type="NCBI Taxonomy" id="2759913"/>
    <lineage>
        <taxon>Archaea</taxon>
        <taxon>Methanobacteriati</taxon>
        <taxon>Methanobacteriota</taxon>
        <taxon>Stenosarchaea group</taxon>
        <taxon>Methanomicrobia</taxon>
        <taxon>Candidatus Methanophagales</taxon>
        <taxon>Candidatus Methanophagaceae</taxon>
        <taxon>Candidatus Methanophaga</taxon>
    </lineage>
</organism>
<dbReference type="AlphaFoldDB" id="A0A7G9ZBM1"/>
<reference evidence="1" key="1">
    <citation type="submission" date="2020-06" db="EMBL/GenBank/DDBJ databases">
        <title>Unique genomic features of the anaerobic methanotrophic archaea.</title>
        <authorList>
            <person name="Chadwick G.L."/>
            <person name="Skennerton C.T."/>
            <person name="Laso-Perez R."/>
            <person name="Leu A.O."/>
            <person name="Speth D.R."/>
            <person name="Yu H."/>
            <person name="Morgan-Lang C."/>
            <person name="Hatzenpichler R."/>
            <person name="Goudeau D."/>
            <person name="Malmstrom R."/>
            <person name="Brazelton W.J."/>
            <person name="Woyke T."/>
            <person name="Hallam S.J."/>
            <person name="Tyson G.W."/>
            <person name="Wegener G."/>
            <person name="Boetius A."/>
            <person name="Orphan V."/>
        </authorList>
    </citation>
    <scope>NUCLEOTIDE SEQUENCE</scope>
</reference>
<proteinExistence type="predicted"/>
<evidence type="ECO:0000313" key="1">
    <source>
        <dbReference type="EMBL" id="QNO57655.1"/>
    </source>
</evidence>
<gene>
    <name evidence="1" type="ORF">LLBILDAL_00015</name>
</gene>
<sequence>MKKTTLITATVILALMSLVSVATAHDSININEIFNLMVNATDTKPFIAGEFAHLVFFSICKHDENVGYGGEQTKIKFLLTQINTD</sequence>
<accession>A0A7G9ZBM1</accession>
<protein>
    <submittedName>
        <fullName evidence="1">Uncharacterized protein</fullName>
    </submittedName>
</protein>
<dbReference type="EMBL" id="MT631697">
    <property type="protein sequence ID" value="QNO57655.1"/>
    <property type="molecule type" value="Genomic_DNA"/>
</dbReference>
<name>A0A7G9ZBM1_9EURY</name>